<feature type="region of interest" description="Disordered" evidence="7">
    <location>
        <begin position="258"/>
        <end position="279"/>
    </location>
</feature>
<feature type="transmembrane region" description="Helical" evidence="8">
    <location>
        <begin position="1119"/>
        <end position="1138"/>
    </location>
</feature>
<dbReference type="SUPFAM" id="SSF50182">
    <property type="entry name" value="Sm-like ribonucleoproteins"/>
    <property type="match status" value="1"/>
</dbReference>
<dbReference type="GO" id="GO:0006820">
    <property type="term" value="P:monoatomic anion transport"/>
    <property type="evidence" value="ECO:0007669"/>
    <property type="project" value="TreeGrafter"/>
</dbReference>
<dbReference type="GO" id="GO:0005886">
    <property type="term" value="C:plasma membrane"/>
    <property type="evidence" value="ECO:0007669"/>
    <property type="project" value="TreeGrafter"/>
</dbReference>
<protein>
    <recommendedName>
        <fullName evidence="9">EF-hand domain-containing protein</fullName>
    </recommendedName>
</protein>
<feature type="transmembrane region" description="Helical" evidence="8">
    <location>
        <begin position="1095"/>
        <end position="1113"/>
    </location>
</feature>
<comment type="similarity">
    <text evidence="2">Belongs to the MscS (TC 1.A.23) family.</text>
</comment>
<feature type="transmembrane region" description="Helical" evidence="8">
    <location>
        <begin position="484"/>
        <end position="501"/>
    </location>
</feature>
<dbReference type="InterPro" id="IPR010920">
    <property type="entry name" value="LSM_dom_sf"/>
</dbReference>
<organism evidence="10 11">
    <name type="scientific">Chlorella ohadii</name>
    <dbReference type="NCBI Taxonomy" id="2649997"/>
    <lineage>
        <taxon>Eukaryota</taxon>
        <taxon>Viridiplantae</taxon>
        <taxon>Chlorophyta</taxon>
        <taxon>core chlorophytes</taxon>
        <taxon>Trebouxiophyceae</taxon>
        <taxon>Chlorellales</taxon>
        <taxon>Chlorellaceae</taxon>
        <taxon>Chlorella clade</taxon>
        <taxon>Chlorella</taxon>
    </lineage>
</organism>
<keyword evidence="5 8" id="KW-0472">Membrane</keyword>
<evidence type="ECO:0000313" key="11">
    <source>
        <dbReference type="Proteomes" id="UP001205105"/>
    </source>
</evidence>
<evidence type="ECO:0000256" key="8">
    <source>
        <dbReference type="SAM" id="Phobius"/>
    </source>
</evidence>
<comment type="caution">
    <text evidence="10">The sequence shown here is derived from an EMBL/GenBank/DDBJ whole genome shotgun (WGS) entry which is preliminary data.</text>
</comment>
<dbReference type="PANTHER" id="PTHR31618:SF1">
    <property type="entry name" value="EF-HAND DOMAIN-CONTAINING PROTEIN"/>
    <property type="match status" value="1"/>
</dbReference>
<feature type="compositionally biased region" description="Gly residues" evidence="7">
    <location>
        <begin position="918"/>
        <end position="928"/>
    </location>
</feature>
<name>A0AAD5DNL9_9CHLO</name>
<feature type="coiled-coil region" evidence="6">
    <location>
        <begin position="337"/>
        <end position="373"/>
    </location>
</feature>
<dbReference type="Pfam" id="PF25886">
    <property type="entry name" value="Msy1"/>
    <property type="match status" value="1"/>
</dbReference>
<dbReference type="PROSITE" id="PS50222">
    <property type="entry name" value="EF_HAND_2"/>
    <property type="match status" value="1"/>
</dbReference>
<comment type="subcellular location">
    <subcellularLocation>
        <location evidence="1">Endomembrane system</location>
        <topology evidence="1">Multi-pass membrane protein</topology>
    </subcellularLocation>
</comment>
<dbReference type="InterPro" id="IPR002048">
    <property type="entry name" value="EF_hand_dom"/>
</dbReference>
<feature type="region of interest" description="Disordered" evidence="7">
    <location>
        <begin position="400"/>
        <end position="429"/>
    </location>
</feature>
<evidence type="ECO:0000256" key="3">
    <source>
        <dbReference type="ARBA" id="ARBA00022692"/>
    </source>
</evidence>
<evidence type="ECO:0000256" key="4">
    <source>
        <dbReference type="ARBA" id="ARBA00022989"/>
    </source>
</evidence>
<evidence type="ECO:0000259" key="9">
    <source>
        <dbReference type="PROSITE" id="PS50222"/>
    </source>
</evidence>
<feature type="region of interest" description="Disordered" evidence="7">
    <location>
        <begin position="731"/>
        <end position="752"/>
    </location>
</feature>
<dbReference type="InterPro" id="IPR023408">
    <property type="entry name" value="MscS_beta-dom_sf"/>
</dbReference>
<keyword evidence="4 8" id="KW-1133">Transmembrane helix</keyword>
<reference evidence="10" key="1">
    <citation type="submission" date="2020-11" db="EMBL/GenBank/DDBJ databases">
        <title>Chlorella ohadii genome sequencing and assembly.</title>
        <authorList>
            <person name="Murik O."/>
            <person name="Treves H."/>
            <person name="Kedem I."/>
            <person name="Shotland Y."/>
            <person name="Kaplan A."/>
        </authorList>
    </citation>
    <scope>NUCLEOTIDE SEQUENCE</scope>
    <source>
        <strain evidence="10">1</strain>
    </source>
</reference>
<feature type="region of interest" description="Disordered" evidence="7">
    <location>
        <begin position="688"/>
        <end position="711"/>
    </location>
</feature>
<feature type="transmembrane region" description="Helical" evidence="8">
    <location>
        <begin position="522"/>
        <end position="551"/>
    </location>
</feature>
<dbReference type="Gene3D" id="2.30.30.60">
    <property type="match status" value="1"/>
</dbReference>
<dbReference type="Proteomes" id="UP001205105">
    <property type="component" value="Unassembled WGS sequence"/>
</dbReference>
<sequence length="1347" mass="141833">MEGGDGGLGGFPAQALMAAYALHQDQQDDGDRRSSVGSLCSAGSVGYWTATSGGGSSAAGSVHGGSARFSTASLDAALRRGGLGSAAGSPTMSPHGSFSPPLSPTKRSNLGPQAAPAATSPPVPPGAPAAVAAAAVAAVAAVTVATAAAETAPAPAPAAVKVQPASTHTPDWQQLCANAHRSPSQSLTLREQYHVQQVQQHQQHQQYQVSAAAQGSPEAVLDADQPLLSSAGMRPDALPGAASPGAAPQLPLPLQAALAGSAAPSARPSHRGSSMMGAGRDGRVSWMHYPSAQDDFMGWPGSPIRPVRRTSMAAYGFGYQRDPSAAAELAAAGAAAAAAAQQQLSAAEQQRRAAVAEAEARQAEEAMAEVRSSLRHGYRQQLGSEGEGLIGVPEDAAAEAAAAADGEADGEKGQGPSRSNTSDSDELTIGDLEDLEDAGTAKPWYRRGAFWLSALSFAASLAFFVAGIVMVVVSPDTRLARFSVWRWCFFLGCWPPIYWGTRLLMWGLTKFAECRLFTARTAVYFLVGTRGAFLLVMRSSLVLATFAALFQSQPDKDGRVQDAFLVIIKVLGCVALCTLANLVTKVIMKLMSTHFHKEAHFQRMQEALRKNEGSCQLTLSILAPSFKQEYFLSVLCQPRTPRHSVVGGDALHRGRSFARRLLGSQIFSKSMAAMHTLPSMVKSFTAGHHHQLRQQGEEGEGQLSVRGSEGGTLLAESSALSDAELAAGTTAGTAGTAGGFMDRAPSKSRGSASHALTSVSVVVNAGVEPSARSAPNLLPHMSRVEHTPSFDARRGLTAAEAVQQLRQPSRLARMGHASKEAAAEATVAWAGSVDTSVCGRASSGSPTRLARQLSPQAASIAAAAAAAAQPGLRPSLGSHQASFMTDPHAPPSFSFAQPTAAPAKQRSMASVHSARSGRPGGRGGGGLRASGKVAAPAIEELVDLAPQRPRARRSTIIQMPPEELEKMHHIEKHIRKNQLKLTLVDQIGSLNKAAGKSGGGGASTINEQEARRVAYFMFHNIRASRKRNWIQQSDLEDFLPPKQAEEAFRYLDIDGNGRISAGEVRDSVVKIYQERAFLACTLRDTKSVIGKLERLLGAILHVLFGFFYLYIFGVDVTKAWLTFSSVILAFTFIFGNSIRTVFECVVWLFSVHPYDVGDTLVIGGENHRVAEIALLNTTLVRADGARIYWPNARLNNESLFNLSRSTNKAESIKLSLDLSTPLEVVEMLRGAVDAHVKANPAEFTGGSSVHVRALGDPMKLAISVWYEFCHNGVDGGRISRARTSLYIVIASALSAAGVQFTLPPFSAGAAAEAEAIEEAKMAAALEAVDLAAGAGLPPINVTGLRQS</sequence>
<dbReference type="EMBL" id="JADXDR010000147">
    <property type="protein sequence ID" value="KAI7837629.1"/>
    <property type="molecule type" value="Genomic_DNA"/>
</dbReference>
<evidence type="ECO:0000256" key="1">
    <source>
        <dbReference type="ARBA" id="ARBA00004127"/>
    </source>
</evidence>
<dbReference type="InterPro" id="IPR006685">
    <property type="entry name" value="MscS_channel_2nd"/>
</dbReference>
<keyword evidence="3 8" id="KW-0812">Transmembrane</keyword>
<evidence type="ECO:0000256" key="6">
    <source>
        <dbReference type="SAM" id="Coils"/>
    </source>
</evidence>
<evidence type="ECO:0000256" key="5">
    <source>
        <dbReference type="ARBA" id="ARBA00023136"/>
    </source>
</evidence>
<evidence type="ECO:0000313" key="10">
    <source>
        <dbReference type="EMBL" id="KAI7837629.1"/>
    </source>
</evidence>
<feature type="region of interest" description="Disordered" evidence="7">
    <location>
        <begin position="871"/>
        <end position="930"/>
    </location>
</feature>
<evidence type="ECO:0000256" key="2">
    <source>
        <dbReference type="ARBA" id="ARBA00008017"/>
    </source>
</evidence>
<feature type="domain" description="EF-hand" evidence="9">
    <location>
        <begin position="1039"/>
        <end position="1074"/>
    </location>
</feature>
<dbReference type="InterPro" id="IPR058650">
    <property type="entry name" value="Msy1/2-like"/>
</dbReference>
<dbReference type="GO" id="GO:0005509">
    <property type="term" value="F:calcium ion binding"/>
    <property type="evidence" value="ECO:0007669"/>
    <property type="project" value="InterPro"/>
</dbReference>
<feature type="region of interest" description="Disordered" evidence="7">
    <location>
        <begin position="230"/>
        <end position="249"/>
    </location>
</feature>
<gene>
    <name evidence="10" type="ORF">COHA_008553</name>
</gene>
<dbReference type="PANTHER" id="PTHR31618">
    <property type="entry name" value="MECHANOSENSITIVE ION CHANNEL PROTEIN 5"/>
    <property type="match status" value="1"/>
</dbReference>
<dbReference type="PROSITE" id="PS00018">
    <property type="entry name" value="EF_HAND_1"/>
    <property type="match status" value="1"/>
</dbReference>
<keyword evidence="6" id="KW-0175">Coiled coil</keyword>
<dbReference type="InterPro" id="IPR016688">
    <property type="entry name" value="MscS-like_plants/fungi"/>
</dbReference>
<accession>A0AAD5DNL9</accession>
<dbReference type="GO" id="GO:0008381">
    <property type="term" value="F:mechanosensitive monoatomic ion channel activity"/>
    <property type="evidence" value="ECO:0007669"/>
    <property type="project" value="TreeGrafter"/>
</dbReference>
<keyword evidence="11" id="KW-1185">Reference proteome</keyword>
<proteinExistence type="inferred from homology"/>
<evidence type="ECO:0000256" key="7">
    <source>
        <dbReference type="SAM" id="MobiDB-lite"/>
    </source>
</evidence>
<feature type="transmembrane region" description="Helical" evidence="8">
    <location>
        <begin position="563"/>
        <end position="583"/>
    </location>
</feature>
<dbReference type="Pfam" id="PF00924">
    <property type="entry name" value="MS_channel_2nd"/>
    <property type="match status" value="1"/>
</dbReference>
<feature type="transmembrane region" description="Helical" evidence="8">
    <location>
        <begin position="449"/>
        <end position="472"/>
    </location>
</feature>
<feature type="region of interest" description="Disordered" evidence="7">
    <location>
        <begin position="81"/>
        <end position="128"/>
    </location>
</feature>
<dbReference type="InterPro" id="IPR018247">
    <property type="entry name" value="EF_Hand_1_Ca_BS"/>
</dbReference>
<feature type="compositionally biased region" description="Low complexity" evidence="7">
    <location>
        <begin position="237"/>
        <end position="249"/>
    </location>
</feature>